<evidence type="ECO:0000256" key="1">
    <source>
        <dbReference type="SAM" id="MobiDB-lite"/>
    </source>
</evidence>
<keyword evidence="3" id="KW-1185">Reference proteome</keyword>
<dbReference type="Proteomes" id="UP001307889">
    <property type="component" value="Chromosome 5"/>
</dbReference>
<feature type="compositionally biased region" description="Low complexity" evidence="1">
    <location>
        <begin position="63"/>
        <end position="79"/>
    </location>
</feature>
<sequence length="135" mass="14701">MGCIPFLPGERENDANKRSKKREEEKKKEKKRQAKQADLARSAACELNSCGGSSIGLPRISSSVSFQQSASASSTSSLSGRGNGGDRYDSTTTSVCSFAAHPFRCCPPRTPADRGKHSWTLARRATNSHDRTPRR</sequence>
<feature type="region of interest" description="Disordered" evidence="1">
    <location>
        <begin position="107"/>
        <end position="135"/>
    </location>
</feature>
<proteinExistence type="predicted"/>
<evidence type="ECO:0000313" key="2">
    <source>
        <dbReference type="EMBL" id="BES94762.1"/>
    </source>
</evidence>
<gene>
    <name evidence="2" type="ORF">NTJ_07571</name>
</gene>
<accession>A0ABN7AWC6</accession>
<feature type="region of interest" description="Disordered" evidence="1">
    <location>
        <begin position="63"/>
        <end position="91"/>
    </location>
</feature>
<dbReference type="EMBL" id="AP028913">
    <property type="protein sequence ID" value="BES94762.1"/>
    <property type="molecule type" value="Genomic_DNA"/>
</dbReference>
<organism evidence="2 3">
    <name type="scientific">Nesidiocoris tenuis</name>
    <dbReference type="NCBI Taxonomy" id="355587"/>
    <lineage>
        <taxon>Eukaryota</taxon>
        <taxon>Metazoa</taxon>
        <taxon>Ecdysozoa</taxon>
        <taxon>Arthropoda</taxon>
        <taxon>Hexapoda</taxon>
        <taxon>Insecta</taxon>
        <taxon>Pterygota</taxon>
        <taxon>Neoptera</taxon>
        <taxon>Paraneoptera</taxon>
        <taxon>Hemiptera</taxon>
        <taxon>Heteroptera</taxon>
        <taxon>Panheteroptera</taxon>
        <taxon>Cimicomorpha</taxon>
        <taxon>Miridae</taxon>
        <taxon>Dicyphina</taxon>
        <taxon>Nesidiocoris</taxon>
    </lineage>
</organism>
<evidence type="ECO:0000313" key="3">
    <source>
        <dbReference type="Proteomes" id="UP001307889"/>
    </source>
</evidence>
<protein>
    <submittedName>
        <fullName evidence="2">Uncharacterized protein</fullName>
    </submittedName>
</protein>
<reference evidence="2 3" key="1">
    <citation type="submission" date="2023-09" db="EMBL/GenBank/DDBJ databases">
        <title>Nesidiocoris tenuis whole genome shotgun sequence.</title>
        <authorList>
            <person name="Shibata T."/>
            <person name="Shimoda M."/>
            <person name="Kobayashi T."/>
            <person name="Uehara T."/>
        </authorList>
    </citation>
    <scope>NUCLEOTIDE SEQUENCE [LARGE SCALE GENOMIC DNA]</scope>
    <source>
        <strain evidence="2 3">Japan</strain>
    </source>
</reference>
<feature type="region of interest" description="Disordered" evidence="1">
    <location>
        <begin position="1"/>
        <end position="40"/>
    </location>
</feature>
<feature type="compositionally biased region" description="Basic and acidic residues" evidence="1">
    <location>
        <begin position="9"/>
        <end position="27"/>
    </location>
</feature>
<name>A0ABN7AWC6_9HEMI</name>